<protein>
    <submittedName>
        <fullName evidence="2">Uncharacterized protein</fullName>
    </submittedName>
</protein>
<feature type="region of interest" description="Disordered" evidence="1">
    <location>
        <begin position="111"/>
        <end position="184"/>
    </location>
</feature>
<evidence type="ECO:0000313" key="3">
    <source>
        <dbReference type="Proteomes" id="UP001295444"/>
    </source>
</evidence>
<gene>
    <name evidence="2" type="ORF">PECUL_23A001488</name>
</gene>
<feature type="compositionally biased region" description="Polar residues" evidence="1">
    <location>
        <begin position="67"/>
        <end position="87"/>
    </location>
</feature>
<reference evidence="2" key="1">
    <citation type="submission" date="2022-03" db="EMBL/GenBank/DDBJ databases">
        <authorList>
            <person name="Alioto T."/>
            <person name="Alioto T."/>
            <person name="Gomez Garrido J."/>
        </authorList>
    </citation>
    <scope>NUCLEOTIDE SEQUENCE</scope>
</reference>
<organism evidence="2 3">
    <name type="scientific">Pelobates cultripes</name>
    <name type="common">Western spadefoot toad</name>
    <dbReference type="NCBI Taxonomy" id="61616"/>
    <lineage>
        <taxon>Eukaryota</taxon>
        <taxon>Metazoa</taxon>
        <taxon>Chordata</taxon>
        <taxon>Craniata</taxon>
        <taxon>Vertebrata</taxon>
        <taxon>Euteleostomi</taxon>
        <taxon>Amphibia</taxon>
        <taxon>Batrachia</taxon>
        <taxon>Anura</taxon>
        <taxon>Pelobatoidea</taxon>
        <taxon>Pelobatidae</taxon>
        <taxon>Pelobates</taxon>
    </lineage>
</organism>
<name>A0AAD1W8X9_PELCU</name>
<dbReference type="Proteomes" id="UP001295444">
    <property type="component" value="Chromosome 05"/>
</dbReference>
<proteinExistence type="predicted"/>
<keyword evidence="3" id="KW-1185">Reference proteome</keyword>
<feature type="region of interest" description="Disordered" evidence="1">
    <location>
        <begin position="1"/>
        <end position="87"/>
    </location>
</feature>
<feature type="compositionally biased region" description="Basic residues" evidence="1">
    <location>
        <begin position="111"/>
        <end position="120"/>
    </location>
</feature>
<dbReference type="EMBL" id="OW240916">
    <property type="protein sequence ID" value="CAH2293252.1"/>
    <property type="molecule type" value="Genomic_DNA"/>
</dbReference>
<sequence length="184" mass="19590">MQGEAGSSSFSPLEEESSMSQLGPSPAVSGADGRCPAVLPNRAQPEADTRVASALFPPSPHPVAPTAATQTRPSNNATPICGPSTSPKMVDATCAEGRGEERCLPVHISKGKASRHKLARYHQQPLRSTHPGSLAGREKKEEMQKRQASARTTILADDTQKSKIYPPDETGNRSHMQETAHLSC</sequence>
<feature type="compositionally biased region" description="Basic and acidic residues" evidence="1">
    <location>
        <begin position="136"/>
        <end position="145"/>
    </location>
</feature>
<dbReference type="AlphaFoldDB" id="A0AAD1W8X9"/>
<evidence type="ECO:0000313" key="2">
    <source>
        <dbReference type="EMBL" id="CAH2293252.1"/>
    </source>
</evidence>
<accession>A0AAD1W8X9</accession>
<evidence type="ECO:0000256" key="1">
    <source>
        <dbReference type="SAM" id="MobiDB-lite"/>
    </source>
</evidence>